<dbReference type="RefSeq" id="WP_109942079.1">
    <property type="nucleotide sequence ID" value="NZ_CP176366.1"/>
</dbReference>
<dbReference type="Proteomes" id="UP000245934">
    <property type="component" value="Unassembled WGS sequence"/>
</dbReference>
<keyword evidence="2" id="KW-1185">Reference proteome</keyword>
<dbReference type="EMBL" id="QGMZ01000042">
    <property type="protein sequence ID" value="PWR70444.1"/>
    <property type="molecule type" value="Genomic_DNA"/>
</dbReference>
<dbReference type="OrthoDB" id="117944at2157"/>
<protein>
    <submittedName>
        <fullName evidence="1">Uncharacterized protein</fullName>
    </submittedName>
</protein>
<gene>
    <name evidence="1" type="ORF">DLD82_15700</name>
</gene>
<evidence type="ECO:0000313" key="1">
    <source>
        <dbReference type="EMBL" id="PWR70444.1"/>
    </source>
</evidence>
<comment type="caution">
    <text evidence="1">The sequence shown here is derived from an EMBL/GenBank/DDBJ whole genome shotgun (WGS) entry which is preliminary data.</text>
</comment>
<accession>A0A2V2MQD1</accession>
<name>A0A2V2MQD1_9EURY</name>
<organism evidence="1 2">
    <name type="scientific">Methanospirillum stamsii</name>
    <dbReference type="NCBI Taxonomy" id="1277351"/>
    <lineage>
        <taxon>Archaea</taxon>
        <taxon>Methanobacteriati</taxon>
        <taxon>Methanobacteriota</taxon>
        <taxon>Stenosarchaea group</taxon>
        <taxon>Methanomicrobia</taxon>
        <taxon>Methanomicrobiales</taxon>
        <taxon>Methanospirillaceae</taxon>
        <taxon>Methanospirillum</taxon>
    </lineage>
</organism>
<reference evidence="1 2" key="1">
    <citation type="submission" date="2018-05" db="EMBL/GenBank/DDBJ databases">
        <title>Draft genome of Methanospirillum stamsii Pt1.</title>
        <authorList>
            <person name="Dueholm M.S."/>
            <person name="Nielsen P.H."/>
            <person name="Bakmann L.F."/>
            <person name="Otzen D.E."/>
        </authorList>
    </citation>
    <scope>NUCLEOTIDE SEQUENCE [LARGE SCALE GENOMIC DNA]</scope>
    <source>
        <strain evidence="1 2">Pt1</strain>
    </source>
</reference>
<dbReference type="GeneID" id="97610904"/>
<evidence type="ECO:0000313" key="2">
    <source>
        <dbReference type="Proteomes" id="UP000245934"/>
    </source>
</evidence>
<proteinExistence type="predicted"/>
<sequence>MTYHSKNFITIPENSFSIFIGTRLFLAETISDILKKCNHRKILYVCSSADRSNLLHINEEQNRIEIRELNNPVDILVVVENDPVRFMVIEYSPQWFDENPEYILPFGHLCRERSKKRQEVLLISPIWDKTIVELESIADKLVFIQDTLTSPNKNICNISQVTLFDTSQVREICKIPSRKYGQQVLGT</sequence>
<dbReference type="AlphaFoldDB" id="A0A2V2MQD1"/>